<keyword evidence="2" id="KW-1185">Reference proteome</keyword>
<dbReference type="InterPro" id="IPR023375">
    <property type="entry name" value="ADC_dom_sf"/>
</dbReference>
<dbReference type="Proteomes" id="UP000037247">
    <property type="component" value="Unassembled WGS sequence"/>
</dbReference>
<name>A0ABR5ICT1_9ACTN</name>
<organism evidence="1 2">
    <name type="scientific">Gordonia jacobaea</name>
    <dbReference type="NCBI Taxonomy" id="122202"/>
    <lineage>
        <taxon>Bacteria</taxon>
        <taxon>Bacillati</taxon>
        <taxon>Actinomycetota</taxon>
        <taxon>Actinomycetes</taxon>
        <taxon>Mycobacteriales</taxon>
        <taxon>Gordoniaceae</taxon>
        <taxon>Gordonia</taxon>
    </lineage>
</organism>
<dbReference type="Gene3D" id="2.40.400.10">
    <property type="entry name" value="Acetoacetate decarboxylase-like"/>
    <property type="match status" value="1"/>
</dbReference>
<dbReference type="Pfam" id="PF06314">
    <property type="entry name" value="ADC"/>
    <property type="match status" value="1"/>
</dbReference>
<dbReference type="EMBL" id="LDTZ01000016">
    <property type="protein sequence ID" value="KNA91530.1"/>
    <property type="molecule type" value="Genomic_DNA"/>
</dbReference>
<dbReference type="InterPro" id="IPR010451">
    <property type="entry name" value="Acetoacetate_decarboxylase"/>
</dbReference>
<comment type="caution">
    <text evidence="1">The sequence shown here is derived from an EMBL/GenBank/DDBJ whole genome shotgun (WGS) entry which is preliminary data.</text>
</comment>
<evidence type="ECO:0000313" key="2">
    <source>
        <dbReference type="Proteomes" id="UP000037247"/>
    </source>
</evidence>
<dbReference type="SUPFAM" id="SSF160104">
    <property type="entry name" value="Acetoacetate decarboxylase-like"/>
    <property type="match status" value="1"/>
</dbReference>
<dbReference type="RefSeq" id="WP_049698846.1">
    <property type="nucleotide sequence ID" value="NZ_LDTZ01000016.1"/>
</dbReference>
<evidence type="ECO:0000313" key="1">
    <source>
        <dbReference type="EMBL" id="KNA91530.1"/>
    </source>
</evidence>
<reference evidence="1 2" key="1">
    <citation type="submission" date="2015-05" db="EMBL/GenBank/DDBJ databases">
        <title>Draft genome sequence of the bacterium Gordonia jacobaea a new member of the Gordonia genus.</title>
        <authorList>
            <person name="Jimenez-Galisteo G."/>
            <person name="Dominguez A."/>
            <person name="Munoz E."/>
            <person name="Vinas M."/>
        </authorList>
    </citation>
    <scope>NUCLEOTIDE SEQUENCE [LARGE SCALE GENOMIC DNA]</scope>
    <source>
        <strain evidence="2">mv1</strain>
    </source>
</reference>
<accession>A0ABR5ICT1</accession>
<protein>
    <submittedName>
        <fullName evidence="1">Acetoacetate decarboxylase</fullName>
    </submittedName>
</protein>
<sequence length="248" mass="26209">MPSPSTHTVAGTTLTMPVQVRDARCIVAGFTADADAMARAIESSGASPLRPLRMRPGRGMVMLVFVDYVDGDLGPYNEFGVCLLVENPAQRPSPINALGSVLRGDAHALIHRLPVDGEFTRQAGRGIWGFPKFLADFDVDHDSSRKRGSVSHDGSLIAALETAPGLPVPAGSGDAELTAYSCLDGTLRSIPWRLGSLSGVRARIGGATLTLGGHPIAEELRDLKLARHAAMTMSVAHLAMTFDDATDL</sequence>
<proteinExistence type="predicted"/>
<gene>
    <name evidence="1" type="ORF">ABW18_10100</name>
</gene>